<evidence type="ECO:0000256" key="1">
    <source>
        <dbReference type="SAM" id="MobiDB-lite"/>
    </source>
</evidence>
<evidence type="ECO:0000313" key="3">
    <source>
        <dbReference type="Proteomes" id="UP000626092"/>
    </source>
</evidence>
<organism evidence="2 3">
    <name type="scientific">Rhododendron simsii</name>
    <name type="common">Sims's rhododendron</name>
    <dbReference type="NCBI Taxonomy" id="118357"/>
    <lineage>
        <taxon>Eukaryota</taxon>
        <taxon>Viridiplantae</taxon>
        <taxon>Streptophyta</taxon>
        <taxon>Embryophyta</taxon>
        <taxon>Tracheophyta</taxon>
        <taxon>Spermatophyta</taxon>
        <taxon>Magnoliopsida</taxon>
        <taxon>eudicotyledons</taxon>
        <taxon>Gunneridae</taxon>
        <taxon>Pentapetalae</taxon>
        <taxon>asterids</taxon>
        <taxon>Ericales</taxon>
        <taxon>Ericaceae</taxon>
        <taxon>Ericoideae</taxon>
        <taxon>Rhodoreae</taxon>
        <taxon>Rhododendron</taxon>
    </lineage>
</organism>
<proteinExistence type="predicted"/>
<dbReference type="Proteomes" id="UP000626092">
    <property type="component" value="Unassembled WGS sequence"/>
</dbReference>
<sequence length="167" mass="18556">MLVAEEYERRVKNSRKIGGENEEIDMFSYVSVLARGVEWSSWINRNLGEEKMELVKKAMEPRSQIAAAAEAGIGVAVVGGELPWVGGGELPWVVSSEERNVATLAILDSVLDGTRATTSTCRYDLRQALVEVRRTLRGPEAAEESIAGPSSDRYSSRYTRCRRHDHT</sequence>
<dbReference type="AlphaFoldDB" id="A0A834GBE4"/>
<name>A0A834GBE4_RHOSS</name>
<accession>A0A834GBE4</accession>
<gene>
    <name evidence="2" type="ORF">RHSIM_Rhsim10G0155400</name>
</gene>
<reference evidence="2" key="1">
    <citation type="submission" date="2019-11" db="EMBL/GenBank/DDBJ databases">
        <authorList>
            <person name="Liu Y."/>
            <person name="Hou J."/>
            <person name="Li T.-Q."/>
            <person name="Guan C.-H."/>
            <person name="Wu X."/>
            <person name="Wu H.-Z."/>
            <person name="Ling F."/>
            <person name="Zhang R."/>
            <person name="Shi X.-G."/>
            <person name="Ren J.-P."/>
            <person name="Chen E.-F."/>
            <person name="Sun J.-M."/>
        </authorList>
    </citation>
    <scope>NUCLEOTIDE SEQUENCE</scope>
    <source>
        <strain evidence="2">Adult_tree_wgs_1</strain>
        <tissue evidence="2">Leaves</tissue>
    </source>
</reference>
<comment type="caution">
    <text evidence="2">The sequence shown here is derived from an EMBL/GenBank/DDBJ whole genome shotgun (WGS) entry which is preliminary data.</text>
</comment>
<dbReference type="PANTHER" id="PTHR36067">
    <property type="entry name" value="EXPRESSED PROTEIN"/>
    <property type="match status" value="1"/>
</dbReference>
<evidence type="ECO:0000313" key="2">
    <source>
        <dbReference type="EMBL" id="KAF7130495.1"/>
    </source>
</evidence>
<protein>
    <submittedName>
        <fullName evidence="2">Uncharacterized protein</fullName>
    </submittedName>
</protein>
<dbReference type="EMBL" id="WJXA01000010">
    <property type="protein sequence ID" value="KAF7130495.1"/>
    <property type="molecule type" value="Genomic_DNA"/>
</dbReference>
<feature type="region of interest" description="Disordered" evidence="1">
    <location>
        <begin position="140"/>
        <end position="167"/>
    </location>
</feature>
<dbReference type="PANTHER" id="PTHR36067:SF1">
    <property type="entry name" value="EXPRESSED PROTEIN"/>
    <property type="match status" value="1"/>
</dbReference>
<keyword evidence="3" id="KW-1185">Reference proteome</keyword>
<dbReference type="OrthoDB" id="735913at2759"/>